<dbReference type="InterPro" id="IPR043504">
    <property type="entry name" value="Peptidase_S1_PA_chymotrypsin"/>
</dbReference>
<evidence type="ECO:0000256" key="4">
    <source>
        <dbReference type="ARBA" id="ARBA00022825"/>
    </source>
</evidence>
<dbReference type="PRINTS" id="PR00834">
    <property type="entry name" value="PROTEASES2C"/>
</dbReference>
<evidence type="ECO:0000256" key="3">
    <source>
        <dbReference type="ARBA" id="ARBA00022801"/>
    </source>
</evidence>
<evidence type="ECO:0000256" key="5">
    <source>
        <dbReference type="SAM" id="MobiDB-lite"/>
    </source>
</evidence>
<dbReference type="STRING" id="1817864.A2Z21_09115"/>
<feature type="region of interest" description="Disordered" evidence="5">
    <location>
        <begin position="412"/>
        <end position="436"/>
    </location>
</feature>
<dbReference type="AlphaFoldDB" id="A0A1F5UUH2"/>
<dbReference type="FunFam" id="2.40.10.10:FF:000001">
    <property type="entry name" value="Periplasmic serine protease DegS"/>
    <property type="match status" value="1"/>
</dbReference>
<dbReference type="SUPFAM" id="SSF50494">
    <property type="entry name" value="Trypsin-like serine proteases"/>
    <property type="match status" value="1"/>
</dbReference>
<sequence length="436" mass="46618">MKRWIIWPAIALVAVAIGLISLFSSPPQPSANSQTQDPLTATQPQEQLKISTAQIPAPVVESKSDQPIETLSSLTKEELESLITAAGQNAIKTAIRSVAPAVVQVQVVSQGGTNSFQDFFNNDPFFKRFFNIPEDEQGQKQSALGSGFFISYGGQKYLLTNNHVIDGAVSIQVLPPDHSSLKAEIVGADAQLDLAVLKIVGNGAEDLPVVELGDSSQVEVGDWVIAIGNPFGLDYTVTAGIISYLHRDIPRPDGRCCFRDMTQTDAAINPGNSGGPLVDAQGRVIGINSAIVSNAAGLGFAIPINSAKRVLDQLINKGSITRAWLGVIIGELTQDKAEYFGIQPFSGVLINDIVKGGPSEGRLQEDDVILSVDGQPTPRMRDLQDAIQYRSVGEAVQLEVLRAGQRITVDIPLAERPSDEQLSQTPTPQPQSGQPQ</sequence>
<dbReference type="SUPFAM" id="SSF50156">
    <property type="entry name" value="PDZ domain-like"/>
    <property type="match status" value="1"/>
</dbReference>
<dbReference type="GO" id="GO:0006508">
    <property type="term" value="P:proteolysis"/>
    <property type="evidence" value="ECO:0007669"/>
    <property type="project" value="UniProtKB-KW"/>
</dbReference>
<feature type="compositionally biased region" description="Low complexity" evidence="5">
    <location>
        <begin position="421"/>
        <end position="436"/>
    </location>
</feature>
<dbReference type="Gene3D" id="2.40.10.10">
    <property type="entry name" value="Trypsin-like serine proteases"/>
    <property type="match status" value="2"/>
</dbReference>
<dbReference type="Proteomes" id="UP000179157">
    <property type="component" value="Unassembled WGS sequence"/>
</dbReference>
<accession>A0A1F5UUH2</accession>
<organism evidence="7 8">
    <name type="scientific">Fraserbacteria sp. (strain RBG_16_55_9)</name>
    <dbReference type="NCBI Taxonomy" id="1817864"/>
    <lineage>
        <taxon>Bacteria</taxon>
        <taxon>Candidatus Fraseribacteriota</taxon>
    </lineage>
</organism>
<dbReference type="InterPro" id="IPR001940">
    <property type="entry name" value="Peptidase_S1C"/>
</dbReference>
<protein>
    <recommendedName>
        <fullName evidence="6">PDZ domain-containing protein</fullName>
    </recommendedName>
</protein>
<dbReference type="PANTHER" id="PTHR43343:SF3">
    <property type="entry name" value="PROTEASE DO-LIKE 8, CHLOROPLASTIC"/>
    <property type="match status" value="1"/>
</dbReference>
<name>A0A1F5UUH2_FRAXR</name>
<gene>
    <name evidence="7" type="ORF">A2Z21_09115</name>
</gene>
<evidence type="ECO:0000313" key="7">
    <source>
        <dbReference type="EMBL" id="OGF54796.1"/>
    </source>
</evidence>
<dbReference type="InterPro" id="IPR009003">
    <property type="entry name" value="Peptidase_S1_PA"/>
</dbReference>
<dbReference type="SMART" id="SM00228">
    <property type="entry name" value="PDZ"/>
    <property type="match status" value="1"/>
</dbReference>
<feature type="domain" description="PDZ" evidence="6">
    <location>
        <begin position="329"/>
        <end position="404"/>
    </location>
</feature>
<dbReference type="InterPro" id="IPR001478">
    <property type="entry name" value="PDZ"/>
</dbReference>
<evidence type="ECO:0000259" key="6">
    <source>
        <dbReference type="PROSITE" id="PS50106"/>
    </source>
</evidence>
<dbReference type="PANTHER" id="PTHR43343">
    <property type="entry name" value="PEPTIDASE S12"/>
    <property type="match status" value="1"/>
</dbReference>
<dbReference type="InterPro" id="IPR036034">
    <property type="entry name" value="PDZ_sf"/>
</dbReference>
<evidence type="ECO:0000313" key="8">
    <source>
        <dbReference type="Proteomes" id="UP000179157"/>
    </source>
</evidence>
<keyword evidence="4" id="KW-0720">Serine protease</keyword>
<comment type="caution">
    <text evidence="7">The sequence shown here is derived from an EMBL/GenBank/DDBJ whole genome shotgun (WGS) entry which is preliminary data.</text>
</comment>
<dbReference type="EMBL" id="MFGX01000072">
    <property type="protein sequence ID" value="OGF54796.1"/>
    <property type="molecule type" value="Genomic_DNA"/>
</dbReference>
<dbReference type="Gene3D" id="2.30.42.10">
    <property type="match status" value="1"/>
</dbReference>
<keyword evidence="3" id="KW-0378">Hydrolase</keyword>
<dbReference type="Pfam" id="PF13180">
    <property type="entry name" value="PDZ_2"/>
    <property type="match status" value="1"/>
</dbReference>
<reference evidence="7 8" key="1">
    <citation type="journal article" date="2016" name="Nat. Commun.">
        <title>Thousands of microbial genomes shed light on interconnected biogeochemical processes in an aquifer system.</title>
        <authorList>
            <person name="Anantharaman K."/>
            <person name="Brown C.T."/>
            <person name="Hug L.A."/>
            <person name="Sharon I."/>
            <person name="Castelle C.J."/>
            <person name="Probst A.J."/>
            <person name="Thomas B.C."/>
            <person name="Singh A."/>
            <person name="Wilkins M.J."/>
            <person name="Karaoz U."/>
            <person name="Brodie E.L."/>
            <person name="Williams K.H."/>
            <person name="Hubbard S.S."/>
            <person name="Banfield J.F."/>
        </authorList>
    </citation>
    <scope>NUCLEOTIDE SEQUENCE [LARGE SCALE GENOMIC DNA]</scope>
    <source>
        <strain evidence="8">RBG_16_55_9</strain>
    </source>
</reference>
<comment type="similarity">
    <text evidence="1">Belongs to the peptidase S1C family.</text>
</comment>
<dbReference type="Pfam" id="PF13365">
    <property type="entry name" value="Trypsin_2"/>
    <property type="match status" value="1"/>
</dbReference>
<evidence type="ECO:0000256" key="2">
    <source>
        <dbReference type="ARBA" id="ARBA00022670"/>
    </source>
</evidence>
<proteinExistence type="inferred from homology"/>
<dbReference type="InterPro" id="IPR051201">
    <property type="entry name" value="Chloro_Bact_Ser_Proteases"/>
</dbReference>
<evidence type="ECO:0000256" key="1">
    <source>
        <dbReference type="ARBA" id="ARBA00010541"/>
    </source>
</evidence>
<keyword evidence="2" id="KW-0645">Protease</keyword>
<dbReference type="GO" id="GO:0004252">
    <property type="term" value="F:serine-type endopeptidase activity"/>
    <property type="evidence" value="ECO:0007669"/>
    <property type="project" value="InterPro"/>
</dbReference>
<dbReference type="PROSITE" id="PS50106">
    <property type="entry name" value="PDZ"/>
    <property type="match status" value="1"/>
</dbReference>